<dbReference type="Gene3D" id="3.30.830.10">
    <property type="entry name" value="Metalloenzyme, LuxS/M16 peptidase-like"/>
    <property type="match status" value="2"/>
</dbReference>
<keyword evidence="4" id="KW-1185">Reference proteome</keyword>
<dbReference type="Pfam" id="PF05193">
    <property type="entry name" value="Peptidase_M16_C"/>
    <property type="match status" value="1"/>
</dbReference>
<gene>
    <name evidence="3" type="ORF">IBLFYP30_01071</name>
    <name evidence="2" type="ORF">LIP50_13525</name>
</gene>
<dbReference type="InterPro" id="IPR011249">
    <property type="entry name" value="Metalloenz_LuxS/M16"/>
</dbReference>
<reference evidence="2 4" key="2">
    <citation type="submission" date="2021-10" db="EMBL/GenBank/DDBJ databases">
        <title>Collection of gut derived symbiotic bacterial strains cultured from healthy donors.</title>
        <authorList>
            <person name="Lin H."/>
            <person name="Littmann E."/>
            <person name="Claire K."/>
            <person name="Pamer E."/>
        </authorList>
    </citation>
    <scope>NUCLEOTIDE SEQUENCE [LARGE SCALE GENOMIC DNA]</scope>
    <source>
        <strain evidence="2 4">MSK.17.68</strain>
    </source>
</reference>
<reference evidence="3" key="1">
    <citation type="submission" date="2019-11" db="EMBL/GenBank/DDBJ databases">
        <authorList>
            <person name="Feng L."/>
        </authorList>
    </citation>
    <scope>NUCLEOTIDE SEQUENCE</scope>
    <source>
        <strain evidence="3">IbartlettiiLFYP30</strain>
    </source>
</reference>
<protein>
    <submittedName>
        <fullName evidence="2">Insulinase family protein</fullName>
    </submittedName>
    <submittedName>
        <fullName evidence="3">Peptidase M16 inactive domain protein</fullName>
    </submittedName>
</protein>
<evidence type="ECO:0000313" key="2">
    <source>
        <dbReference type="EMBL" id="MCB5447220.1"/>
    </source>
</evidence>
<feature type="domain" description="Peptidase M16 C-terminal" evidence="1">
    <location>
        <begin position="182"/>
        <end position="356"/>
    </location>
</feature>
<dbReference type="EMBL" id="CACRUE010000009">
    <property type="protein sequence ID" value="VYT74781.1"/>
    <property type="molecule type" value="Genomic_DNA"/>
</dbReference>
<evidence type="ECO:0000259" key="1">
    <source>
        <dbReference type="Pfam" id="PF05193"/>
    </source>
</evidence>
<accession>A0A6N2Z6S9</accession>
<proteinExistence type="predicted"/>
<dbReference type="EMBL" id="JAJBMB010000018">
    <property type="protein sequence ID" value="MCB5447220.1"/>
    <property type="molecule type" value="Genomic_DNA"/>
</dbReference>
<name>A0A6N2Z6S9_9FIRM</name>
<evidence type="ECO:0000313" key="4">
    <source>
        <dbReference type="Proteomes" id="UP001299409"/>
    </source>
</evidence>
<dbReference type="NCBIfam" id="NF047422">
    <property type="entry name" value="YfmF_fam"/>
    <property type="match status" value="1"/>
</dbReference>
<dbReference type="InterPro" id="IPR007863">
    <property type="entry name" value="Peptidase_M16_C"/>
</dbReference>
<dbReference type="SUPFAM" id="SSF63411">
    <property type="entry name" value="LuxS/MPP-like metallohydrolase"/>
    <property type="match status" value="2"/>
</dbReference>
<dbReference type="PANTHER" id="PTHR11851">
    <property type="entry name" value="METALLOPROTEASE"/>
    <property type="match status" value="1"/>
</dbReference>
<evidence type="ECO:0000313" key="3">
    <source>
        <dbReference type="EMBL" id="VYT74781.1"/>
    </source>
</evidence>
<dbReference type="GO" id="GO:0046872">
    <property type="term" value="F:metal ion binding"/>
    <property type="evidence" value="ECO:0007669"/>
    <property type="project" value="InterPro"/>
</dbReference>
<dbReference type="RefSeq" id="WP_024037472.1">
    <property type="nucleotide sequence ID" value="NZ_BAABXU010000001.1"/>
</dbReference>
<sequence>MKNLKTLEIGKNVKLTLIPESKFKTNLISVYIQRKLDRNEVTKNALLPGILKSGCNKYKTLGQLTDREEELYGSYLHAGASKRGESQVLGFSILSVNEKYLDEKILGQCIEFLNEIINNPLVIDGGFNEEYLNIEKEILKDSIMSIINDKGNYAMKRTNEIMFEGEPYSINGKGYIEDLDNIDRVSLYEHYKEVLKTSPIEIMIEGEFEETEVVELIKEKFQFDRGNIIDIPKEEYYKEVDKVKEVKETMDIAQGKLVMGYRCNVDYLDEEKYYSLLLGSRILGGGADSKLFINVREKESLCYTIYSTIQKSKSTMMVCSGIEAQNYEKTVNLVKEQVQKLKDGDITESEISNAKIAFINSLNSLNDEIGRISDFYFSQSISKNKSDLDQIKNMINKSTKEDIVEAVKNIELDTIYFLSK</sequence>
<dbReference type="InterPro" id="IPR050361">
    <property type="entry name" value="MPP/UQCRC_Complex"/>
</dbReference>
<organism evidence="3">
    <name type="scientific">Intestinibacter bartlettii</name>
    <dbReference type="NCBI Taxonomy" id="261299"/>
    <lineage>
        <taxon>Bacteria</taxon>
        <taxon>Bacillati</taxon>
        <taxon>Bacillota</taxon>
        <taxon>Clostridia</taxon>
        <taxon>Peptostreptococcales</taxon>
        <taxon>Peptostreptococcaceae</taxon>
        <taxon>Intestinibacter</taxon>
    </lineage>
</organism>
<dbReference type="AlphaFoldDB" id="A0A6N2Z6S9"/>
<dbReference type="Proteomes" id="UP001299409">
    <property type="component" value="Unassembled WGS sequence"/>
</dbReference>
<dbReference type="PANTHER" id="PTHR11851:SF186">
    <property type="entry name" value="INACTIVE METALLOPROTEASE YMFF-RELATED"/>
    <property type="match status" value="1"/>
</dbReference>